<protein>
    <submittedName>
        <fullName evidence="3">Uncharacterized protein</fullName>
    </submittedName>
</protein>
<feature type="transmembrane region" description="Helical" evidence="2">
    <location>
        <begin position="82"/>
        <end position="103"/>
    </location>
</feature>
<gene>
    <name evidence="3" type="ORF">SE17_14385</name>
</gene>
<keyword evidence="2" id="KW-0472">Membrane</keyword>
<comment type="caution">
    <text evidence="3">The sequence shown here is derived from an EMBL/GenBank/DDBJ whole genome shotgun (WGS) entry which is preliminary data.</text>
</comment>
<dbReference type="Proteomes" id="UP000050509">
    <property type="component" value="Unassembled WGS sequence"/>
</dbReference>
<feature type="transmembrane region" description="Helical" evidence="2">
    <location>
        <begin position="52"/>
        <end position="70"/>
    </location>
</feature>
<keyword evidence="2" id="KW-1133">Transmembrane helix</keyword>
<evidence type="ECO:0000313" key="3">
    <source>
        <dbReference type="EMBL" id="KPV52621.1"/>
    </source>
</evidence>
<feature type="transmembrane region" description="Helical" evidence="2">
    <location>
        <begin position="20"/>
        <end position="40"/>
    </location>
</feature>
<evidence type="ECO:0000256" key="2">
    <source>
        <dbReference type="SAM" id="Phobius"/>
    </source>
</evidence>
<name>A0A0N8PSG0_9CHLR</name>
<evidence type="ECO:0000313" key="4">
    <source>
        <dbReference type="Proteomes" id="UP000050509"/>
    </source>
</evidence>
<accession>A0A0N8PSG0</accession>
<keyword evidence="2" id="KW-0812">Transmembrane</keyword>
<reference evidence="3 4" key="1">
    <citation type="submission" date="2015-09" db="EMBL/GenBank/DDBJ databases">
        <title>Draft genome sequence of Kouleothrix aurantiaca JCM 19913.</title>
        <authorList>
            <person name="Hemp J."/>
        </authorList>
    </citation>
    <scope>NUCLEOTIDE SEQUENCE [LARGE SCALE GENOMIC DNA]</scope>
    <source>
        <strain evidence="3 4">COM-B</strain>
    </source>
</reference>
<proteinExistence type="predicted"/>
<feature type="region of interest" description="Disordered" evidence="1">
    <location>
        <begin position="116"/>
        <end position="166"/>
    </location>
</feature>
<dbReference type="AlphaFoldDB" id="A0A0N8PSG0"/>
<keyword evidence="4" id="KW-1185">Reference proteome</keyword>
<dbReference type="EMBL" id="LJCR01000485">
    <property type="protein sequence ID" value="KPV52621.1"/>
    <property type="molecule type" value="Genomic_DNA"/>
</dbReference>
<organism evidence="3 4">
    <name type="scientific">Kouleothrix aurantiaca</name>
    <dbReference type="NCBI Taxonomy" id="186479"/>
    <lineage>
        <taxon>Bacteria</taxon>
        <taxon>Bacillati</taxon>
        <taxon>Chloroflexota</taxon>
        <taxon>Chloroflexia</taxon>
        <taxon>Chloroflexales</taxon>
        <taxon>Roseiflexineae</taxon>
        <taxon>Roseiflexaceae</taxon>
        <taxon>Kouleothrix</taxon>
    </lineage>
</organism>
<feature type="compositionally biased region" description="Polar residues" evidence="1">
    <location>
        <begin position="132"/>
        <end position="142"/>
    </location>
</feature>
<sequence>MDPVTYLTTFSSDFGALEWLYLVAQVVLAGAGAYLVFLRAEPHPVRREASRTLGYALLALGALGLLFGILRLVPVQIFTMPIWFTIATVLELVLAAYAAYFLLSVLPGRVAAYDASNRKGGRRGPSRPQPALQANSANSTPAISAPRPPAMTTRRDARRDRKRRSK</sequence>
<evidence type="ECO:0000256" key="1">
    <source>
        <dbReference type="SAM" id="MobiDB-lite"/>
    </source>
</evidence>